<dbReference type="Proteomes" id="UP000651085">
    <property type="component" value="Unassembled WGS sequence"/>
</dbReference>
<comment type="caution">
    <text evidence="2">The sequence shown here is derived from an EMBL/GenBank/DDBJ whole genome shotgun (WGS) entry which is preliminary data.</text>
</comment>
<keyword evidence="1" id="KW-1133">Transmembrane helix</keyword>
<feature type="transmembrane region" description="Helical" evidence="1">
    <location>
        <begin position="10"/>
        <end position="28"/>
    </location>
</feature>
<evidence type="ECO:0000313" key="2">
    <source>
        <dbReference type="EMBL" id="MBC8591706.1"/>
    </source>
</evidence>
<keyword evidence="3" id="KW-1185">Reference proteome</keyword>
<evidence type="ECO:0000313" key="3">
    <source>
        <dbReference type="Proteomes" id="UP000651085"/>
    </source>
</evidence>
<feature type="transmembrane region" description="Helical" evidence="1">
    <location>
        <begin position="34"/>
        <end position="55"/>
    </location>
</feature>
<organism evidence="2 3">
    <name type="scientific">Jilunia laotingensis</name>
    <dbReference type="NCBI Taxonomy" id="2763675"/>
    <lineage>
        <taxon>Bacteria</taxon>
        <taxon>Pseudomonadati</taxon>
        <taxon>Bacteroidota</taxon>
        <taxon>Bacteroidia</taxon>
        <taxon>Bacteroidales</taxon>
        <taxon>Bacteroidaceae</taxon>
        <taxon>Jilunia</taxon>
    </lineage>
</organism>
<evidence type="ECO:0000256" key="1">
    <source>
        <dbReference type="SAM" id="Phobius"/>
    </source>
</evidence>
<protein>
    <submittedName>
        <fullName evidence="2">Uncharacterized protein</fullName>
    </submittedName>
</protein>
<reference evidence="2" key="1">
    <citation type="submission" date="2020-08" db="EMBL/GenBank/DDBJ databases">
        <title>Genome public.</title>
        <authorList>
            <person name="Liu C."/>
            <person name="Sun Q."/>
        </authorList>
    </citation>
    <scope>NUCLEOTIDE SEQUENCE</scope>
    <source>
        <strain evidence="2">N12</strain>
    </source>
</reference>
<accession>A0A926INI2</accession>
<sequence length="63" mass="7319">MAWKKINIRFIHYTAVAVYFGAFILAAMGENPEMYDYAILAILAGCTLSMIYNILDWLKKRRN</sequence>
<name>A0A926INI2_9BACT</name>
<dbReference type="RefSeq" id="WP_262432926.1">
    <property type="nucleotide sequence ID" value="NZ_JACRTF010000001.1"/>
</dbReference>
<dbReference type="EMBL" id="JACRTF010000001">
    <property type="protein sequence ID" value="MBC8591706.1"/>
    <property type="molecule type" value="Genomic_DNA"/>
</dbReference>
<gene>
    <name evidence="2" type="ORF">H8744_00325</name>
</gene>
<keyword evidence="1" id="KW-0812">Transmembrane</keyword>
<keyword evidence="1" id="KW-0472">Membrane</keyword>
<dbReference type="AlphaFoldDB" id="A0A926INI2"/>
<proteinExistence type="predicted"/>